<accession>A0A2P5KAM2</accession>
<dbReference type="InterPro" id="IPR005829">
    <property type="entry name" value="Sugar_transporter_CS"/>
</dbReference>
<evidence type="ECO:0000313" key="10">
    <source>
        <dbReference type="EMBL" id="PPB83761.1"/>
    </source>
</evidence>
<comment type="subcellular location">
    <subcellularLocation>
        <location evidence="3">Cell membrane</location>
    </subcellularLocation>
    <subcellularLocation>
        <location evidence="2">Membrane</location>
        <topology evidence="2">Multi-pass membrane protein</topology>
    </subcellularLocation>
</comment>
<feature type="transmembrane region" description="Helical" evidence="8">
    <location>
        <begin position="326"/>
        <end position="352"/>
    </location>
</feature>
<dbReference type="PANTHER" id="PTHR23507:SF1">
    <property type="entry name" value="FI18259P1-RELATED"/>
    <property type="match status" value="1"/>
</dbReference>
<evidence type="ECO:0000313" key="11">
    <source>
        <dbReference type="Proteomes" id="UP000243096"/>
    </source>
</evidence>
<keyword evidence="11" id="KW-1185">Reference proteome</keyword>
<organism evidence="10 11">
    <name type="scientific">Mycetohabitans endofungorum</name>
    <dbReference type="NCBI Taxonomy" id="417203"/>
    <lineage>
        <taxon>Bacteria</taxon>
        <taxon>Pseudomonadati</taxon>
        <taxon>Pseudomonadota</taxon>
        <taxon>Betaproteobacteria</taxon>
        <taxon>Burkholderiales</taxon>
        <taxon>Burkholderiaceae</taxon>
        <taxon>Mycetohabitans</taxon>
    </lineage>
</organism>
<dbReference type="Proteomes" id="UP000243096">
    <property type="component" value="Unassembled WGS sequence"/>
</dbReference>
<feature type="transmembrane region" description="Helical" evidence="8">
    <location>
        <begin position="150"/>
        <end position="168"/>
    </location>
</feature>
<gene>
    <name evidence="10" type="ORF">B0O95_106152</name>
</gene>
<proteinExistence type="inferred from homology"/>
<evidence type="ECO:0000256" key="7">
    <source>
        <dbReference type="ARBA" id="ARBA00023136"/>
    </source>
</evidence>
<feature type="transmembrane region" description="Helical" evidence="8">
    <location>
        <begin position="87"/>
        <end position="108"/>
    </location>
</feature>
<sequence>MLDAAGIGLIMPILPALLRSLGGTQAGSSAHYGILLALYALMQFVFAPILGALSDRFGRRPVLLLSLAGAATDYVVMAWAPSLPWLYVGRALSGITGATAAVATAYITDITPEPRRAQRFGQLSAMMGVGLIGGPLLGGLLGALHLRAPFVAAAVMNGLNLLLALLVLPESRHVRGTTTGWKMNLKLNWGGSLNRLGAGTQLPPLIGIYATIVVASQVPATLWILYGQDQFGWGASVAGLSLAGYGACHALSQAFVIGPLVGRVGEWRSLLLGVAADAAGLALLAVASSAWVPFALLPLFAAGGMTMPALQAMIARQVSDEAQGELQGALASLSSLIGVGGPVAVTAVYAWSVAWFPGLAWALGAASYLLVVPWLFSARMRGSAVAATQVSRRAP</sequence>
<feature type="transmembrane region" description="Helical" evidence="8">
    <location>
        <begin position="205"/>
        <end position="226"/>
    </location>
</feature>
<dbReference type="SUPFAM" id="SSF103473">
    <property type="entry name" value="MFS general substrate transporter"/>
    <property type="match status" value="1"/>
</dbReference>
<keyword evidence="5 8" id="KW-0812">Transmembrane</keyword>
<keyword evidence="6 8" id="KW-1133">Transmembrane helix</keyword>
<evidence type="ECO:0000256" key="6">
    <source>
        <dbReference type="ARBA" id="ARBA00022989"/>
    </source>
</evidence>
<feature type="transmembrane region" description="Helical" evidence="8">
    <location>
        <begin position="269"/>
        <end position="288"/>
    </location>
</feature>
<evidence type="ECO:0000256" key="2">
    <source>
        <dbReference type="ARBA" id="ARBA00004141"/>
    </source>
</evidence>
<dbReference type="InterPro" id="IPR011701">
    <property type="entry name" value="MFS"/>
</dbReference>
<reference evidence="10 11" key="1">
    <citation type="submission" date="2018-01" db="EMBL/GenBank/DDBJ databases">
        <title>Genomic Encyclopedia of Type Strains, Phase III (KMG-III): the genomes of soil and plant-associated and newly described type strains.</title>
        <authorList>
            <person name="Whitman W."/>
        </authorList>
    </citation>
    <scope>NUCLEOTIDE SEQUENCE [LARGE SCALE GENOMIC DNA]</scope>
    <source>
        <strain evidence="10 11">HKI456</strain>
    </source>
</reference>
<keyword evidence="7 8" id="KW-0472">Membrane</keyword>
<dbReference type="Pfam" id="PF07690">
    <property type="entry name" value="MFS_1"/>
    <property type="match status" value="1"/>
</dbReference>
<dbReference type="InterPro" id="IPR001958">
    <property type="entry name" value="Tet-R_TetA/multi-R_MdtG-like"/>
</dbReference>
<feature type="domain" description="Major facilitator superfamily (MFS) profile" evidence="9">
    <location>
        <begin position="1"/>
        <end position="376"/>
    </location>
</feature>
<comment type="similarity">
    <text evidence="4">Belongs to the major facilitator superfamily. TCR/Tet family.</text>
</comment>
<evidence type="ECO:0000259" key="9">
    <source>
        <dbReference type="PROSITE" id="PS50850"/>
    </source>
</evidence>
<dbReference type="AlphaFoldDB" id="A0A2P5KAM2"/>
<dbReference type="PANTHER" id="PTHR23507">
    <property type="entry name" value="ZGC:174356"/>
    <property type="match status" value="1"/>
</dbReference>
<feature type="transmembrane region" description="Helical" evidence="8">
    <location>
        <begin position="120"/>
        <end position="144"/>
    </location>
</feature>
<dbReference type="GO" id="GO:0016020">
    <property type="term" value="C:membrane"/>
    <property type="evidence" value="ECO:0007669"/>
    <property type="project" value="UniProtKB-SubCell"/>
</dbReference>
<evidence type="ECO:0000256" key="8">
    <source>
        <dbReference type="SAM" id="Phobius"/>
    </source>
</evidence>
<name>A0A2P5KAM2_9BURK</name>
<feature type="transmembrane region" description="Helical" evidence="8">
    <location>
        <begin position="232"/>
        <end position="257"/>
    </location>
</feature>
<feature type="transmembrane region" description="Helical" evidence="8">
    <location>
        <begin position="358"/>
        <end position="376"/>
    </location>
</feature>
<dbReference type="InterPro" id="IPR036259">
    <property type="entry name" value="MFS_trans_sf"/>
</dbReference>
<protein>
    <submittedName>
        <fullName evidence="10">DHA1 family tetracycline resistance protein-like MFS transporter</fullName>
    </submittedName>
</protein>
<dbReference type="GO" id="GO:0022857">
    <property type="term" value="F:transmembrane transporter activity"/>
    <property type="evidence" value="ECO:0007669"/>
    <property type="project" value="InterPro"/>
</dbReference>
<feature type="transmembrane region" description="Helical" evidence="8">
    <location>
        <begin position="62"/>
        <end position="81"/>
    </location>
</feature>
<evidence type="ECO:0000256" key="4">
    <source>
        <dbReference type="ARBA" id="ARBA00007520"/>
    </source>
</evidence>
<comment type="caution">
    <text evidence="10">The sequence shown here is derived from an EMBL/GenBank/DDBJ whole genome shotgun (WGS) entry which is preliminary data.</text>
</comment>
<evidence type="ECO:0000256" key="3">
    <source>
        <dbReference type="ARBA" id="ARBA00004236"/>
    </source>
</evidence>
<dbReference type="InterPro" id="IPR020846">
    <property type="entry name" value="MFS_dom"/>
</dbReference>
<comment type="function">
    <text evidence="1">Resistance to tetracycline by an active tetracycline efflux. This is an energy-dependent process that decreases the accumulation of the antibiotic in whole cells. This protein functions as a metal-tetracycline/H(+) antiporter.</text>
</comment>
<feature type="transmembrane region" description="Helical" evidence="8">
    <location>
        <begin position="30"/>
        <end position="50"/>
    </location>
</feature>
<dbReference type="Gene3D" id="1.20.1250.20">
    <property type="entry name" value="MFS general substrate transporter like domains"/>
    <property type="match status" value="1"/>
</dbReference>
<feature type="transmembrane region" description="Helical" evidence="8">
    <location>
        <begin position="294"/>
        <end position="314"/>
    </location>
</feature>
<evidence type="ECO:0000256" key="1">
    <source>
        <dbReference type="ARBA" id="ARBA00003279"/>
    </source>
</evidence>
<dbReference type="PROSITE" id="PS50850">
    <property type="entry name" value="MFS"/>
    <property type="match status" value="1"/>
</dbReference>
<dbReference type="EMBL" id="PRDW01000006">
    <property type="protein sequence ID" value="PPB83761.1"/>
    <property type="molecule type" value="Genomic_DNA"/>
</dbReference>
<evidence type="ECO:0000256" key="5">
    <source>
        <dbReference type="ARBA" id="ARBA00022692"/>
    </source>
</evidence>
<dbReference type="PRINTS" id="PR01035">
    <property type="entry name" value="TCRTETA"/>
</dbReference>
<dbReference type="PROSITE" id="PS00216">
    <property type="entry name" value="SUGAR_TRANSPORT_1"/>
    <property type="match status" value="1"/>
</dbReference>